<reference evidence="1 2" key="1">
    <citation type="submission" date="2018-03" db="EMBL/GenBank/DDBJ databases">
        <title>Draft Genome Sequences of the Obligatory Marine Myxobacteria Enhygromyxa salina SWB005.</title>
        <authorList>
            <person name="Poehlein A."/>
            <person name="Moghaddam J.A."/>
            <person name="Harms H."/>
            <person name="Alanjari M."/>
            <person name="Koenig G.M."/>
            <person name="Daniel R."/>
            <person name="Schaeberle T.F."/>
        </authorList>
    </citation>
    <scope>NUCLEOTIDE SEQUENCE [LARGE SCALE GENOMIC DNA]</scope>
    <source>
        <strain evidence="1 2">SWB005</strain>
    </source>
</reference>
<name>A0A2S9YJT2_9BACT</name>
<dbReference type="Proteomes" id="UP000237968">
    <property type="component" value="Unassembled WGS sequence"/>
</dbReference>
<evidence type="ECO:0000313" key="1">
    <source>
        <dbReference type="EMBL" id="PRQ05302.1"/>
    </source>
</evidence>
<dbReference type="EMBL" id="PVNK01000015">
    <property type="protein sequence ID" value="PRQ05302.1"/>
    <property type="molecule type" value="Genomic_DNA"/>
</dbReference>
<gene>
    <name evidence="1" type="ORF">ENSA5_02920</name>
</gene>
<comment type="caution">
    <text evidence="1">The sequence shown here is derived from an EMBL/GenBank/DDBJ whole genome shotgun (WGS) entry which is preliminary data.</text>
</comment>
<sequence>MCCDNDLEETCSTSTNEPLTASPMILECDLDGDVEVDGPEGNAFTTFEGTVTVSRESSCTSGSCWFSIDSLEIDVDAFSDSGYIGRDMQASLAYHGFGQVDSSTDEGTIAIGMFGLDVTMDGATPSLSLQSYAFSLGNSDSAVFEVSTSEFQIVDAYFAWED</sequence>
<protein>
    <submittedName>
        <fullName evidence="1">Uncharacterized protein</fullName>
    </submittedName>
</protein>
<keyword evidence="2" id="KW-1185">Reference proteome</keyword>
<accession>A0A2S9YJT2</accession>
<dbReference type="AlphaFoldDB" id="A0A2S9YJT2"/>
<organism evidence="1 2">
    <name type="scientific">Enhygromyxa salina</name>
    <dbReference type="NCBI Taxonomy" id="215803"/>
    <lineage>
        <taxon>Bacteria</taxon>
        <taxon>Pseudomonadati</taxon>
        <taxon>Myxococcota</taxon>
        <taxon>Polyangia</taxon>
        <taxon>Nannocystales</taxon>
        <taxon>Nannocystaceae</taxon>
        <taxon>Enhygromyxa</taxon>
    </lineage>
</organism>
<proteinExistence type="predicted"/>
<evidence type="ECO:0000313" key="2">
    <source>
        <dbReference type="Proteomes" id="UP000237968"/>
    </source>
</evidence>